<keyword evidence="4 9" id="KW-0479">Metal-binding</keyword>
<feature type="binding site" evidence="10">
    <location>
        <position position="317"/>
    </location>
    <ligand>
        <name>[Ni-4Fe-4S] cluster</name>
        <dbReference type="ChEBI" id="CHEBI:47739"/>
    </ligand>
</feature>
<dbReference type="PANTHER" id="PTHR30109">
    <property type="entry name" value="HYDROXYLAMINE REDUCTASE"/>
    <property type="match status" value="1"/>
</dbReference>
<dbReference type="RefSeq" id="WP_013822590.1">
    <property type="nucleotide sequence ID" value="NC_015573.1"/>
</dbReference>
<dbReference type="EMBL" id="CP002770">
    <property type="protein sequence ID" value="AEG15075.1"/>
    <property type="molecule type" value="Genomic_DNA"/>
</dbReference>
<feature type="binding site" evidence="10">
    <location>
        <position position="498"/>
    </location>
    <ligand>
        <name>[Ni-4Fe-4S] cluster</name>
        <dbReference type="ChEBI" id="CHEBI:47739"/>
    </ligand>
</feature>
<feature type="binding site" evidence="10">
    <location>
        <position position="59"/>
    </location>
    <ligand>
        <name>[4Fe-4S] cluster</name>
        <dbReference type="ChEBI" id="CHEBI:49883"/>
        <label>1</label>
        <note>ligand shared between dimeric partners</note>
    </ligand>
</feature>
<dbReference type="AlphaFoldDB" id="A0AAU8PAS5"/>
<dbReference type="GO" id="GO:0006091">
    <property type="term" value="P:generation of precursor metabolites and energy"/>
    <property type="evidence" value="ECO:0007669"/>
    <property type="project" value="InterPro"/>
</dbReference>
<evidence type="ECO:0000313" key="11">
    <source>
        <dbReference type="EMBL" id="AEG15075.1"/>
    </source>
</evidence>
<evidence type="ECO:0000256" key="8">
    <source>
        <dbReference type="ARBA" id="ARBA00048733"/>
    </source>
</evidence>
<reference evidence="12" key="1">
    <citation type="submission" date="2011-05" db="EMBL/GenBank/DDBJ databases">
        <title>Complete sequence of Desulfotomaculum kuznetsovii DSM 6115.</title>
        <authorList>
            <person name="Lucas S."/>
            <person name="Han J."/>
            <person name="Lapidus A."/>
            <person name="Cheng J.-F."/>
            <person name="Goodwin L."/>
            <person name="Pitluck S."/>
            <person name="Peters L."/>
            <person name="Mikhailova N."/>
            <person name="Lu M."/>
            <person name="Saunders E."/>
            <person name="Han C."/>
            <person name="Tapia R."/>
            <person name="Land M."/>
            <person name="Hauser L."/>
            <person name="Kyrpides N."/>
            <person name="Ivanova N."/>
            <person name="Pagani I."/>
            <person name="Nazina T."/>
            <person name="Ivanova A."/>
            <person name="Parshina S."/>
            <person name="Kuever J."/>
            <person name="Muyzer G."/>
            <person name="Plugge C."/>
            <person name="Stams A."/>
            <person name="Woyke T."/>
        </authorList>
    </citation>
    <scope>NUCLEOTIDE SEQUENCE [LARGE SCALE GENOMIC DNA]</scope>
    <source>
        <strain evidence="12">DSM 6115 / VKM B-1805 / 17</strain>
    </source>
</reference>
<dbReference type="PIRSF" id="PIRSF005023">
    <property type="entry name" value="CODH"/>
    <property type="match status" value="1"/>
</dbReference>
<dbReference type="GO" id="GO:0016151">
    <property type="term" value="F:nickel cation binding"/>
    <property type="evidence" value="ECO:0007669"/>
    <property type="project" value="InterPro"/>
</dbReference>
<evidence type="ECO:0000256" key="1">
    <source>
        <dbReference type="ARBA" id="ARBA00001966"/>
    </source>
</evidence>
<evidence type="ECO:0000256" key="7">
    <source>
        <dbReference type="ARBA" id="ARBA00023014"/>
    </source>
</evidence>
<dbReference type="InterPro" id="IPR016099">
    <property type="entry name" value="Prismane-like_a/b-sand"/>
</dbReference>
<dbReference type="Gene3D" id="3.40.50.2030">
    <property type="match status" value="2"/>
</dbReference>
<feature type="binding site" evidence="10">
    <location>
        <position position="468"/>
    </location>
    <ligand>
        <name>[Ni-4Fe-4S] cluster</name>
        <dbReference type="ChEBI" id="CHEBI:47739"/>
    </ligand>
</feature>
<dbReference type="GO" id="GO:0004601">
    <property type="term" value="F:peroxidase activity"/>
    <property type="evidence" value="ECO:0007669"/>
    <property type="project" value="TreeGrafter"/>
</dbReference>
<feature type="binding site" evidence="10">
    <location>
        <position position="67"/>
    </location>
    <ligand>
        <name>[4Fe-4S] cluster</name>
        <dbReference type="ChEBI" id="CHEBI:49883"/>
        <label>1</label>
        <note>ligand shared between dimeric partners</note>
    </ligand>
</feature>
<comment type="cofactor">
    <cofactor evidence="1">
        <name>[4Fe-4S] cluster</name>
        <dbReference type="ChEBI" id="CHEBI:49883"/>
    </cofactor>
</comment>
<dbReference type="CDD" id="cd01915">
    <property type="entry name" value="CODH"/>
    <property type="match status" value="1"/>
</dbReference>
<dbReference type="KEGG" id="dku:Desku_1492"/>
<accession>A0AAU8PAS5</accession>
<keyword evidence="3 10" id="KW-0533">Nickel</keyword>
<evidence type="ECO:0000256" key="4">
    <source>
        <dbReference type="ARBA" id="ARBA00022723"/>
    </source>
</evidence>
<dbReference type="GO" id="GO:0050418">
    <property type="term" value="F:hydroxylamine reductase activity"/>
    <property type="evidence" value="ECO:0007669"/>
    <property type="project" value="TreeGrafter"/>
</dbReference>
<feature type="binding site" evidence="10">
    <location>
        <position position="547"/>
    </location>
    <ligand>
        <name>[Ni-4Fe-4S] cluster</name>
        <dbReference type="ChEBI" id="CHEBI:47739"/>
    </ligand>
</feature>
<proteinExistence type="predicted"/>
<dbReference type="Gene3D" id="1.20.1270.30">
    <property type="match status" value="1"/>
</dbReference>
<keyword evidence="12" id="KW-1185">Reference proteome</keyword>
<feature type="binding site" evidence="10">
    <location>
        <position position="355"/>
    </location>
    <ligand>
        <name>[Ni-4Fe-4S] cluster</name>
        <dbReference type="ChEBI" id="CHEBI:47739"/>
    </ligand>
</feature>
<evidence type="ECO:0000256" key="2">
    <source>
        <dbReference type="ARBA" id="ARBA00022485"/>
    </source>
</evidence>
<dbReference type="EC" id="1.2.7.4" evidence="9"/>
<dbReference type="InterPro" id="IPR010047">
    <property type="entry name" value="CODH"/>
</dbReference>
<organism evidence="11 12">
    <name type="scientific">Desulfofundulus kuznetsovii (strain DSM 6115 / VKM B-1805 / 17)</name>
    <name type="common">Desulfotomaculum kuznetsovii</name>
    <dbReference type="NCBI Taxonomy" id="760568"/>
    <lineage>
        <taxon>Bacteria</taxon>
        <taxon>Bacillati</taxon>
        <taxon>Bacillota</taxon>
        <taxon>Clostridia</taxon>
        <taxon>Eubacteriales</taxon>
        <taxon>Peptococcaceae</taxon>
        <taxon>Desulfofundulus</taxon>
    </lineage>
</organism>
<protein>
    <recommendedName>
        <fullName evidence="9">Carbon monoxide dehydrogenase</fullName>
        <ecNumber evidence="9">1.2.7.4</ecNumber>
    </recommendedName>
</protein>
<dbReference type="Proteomes" id="UP000009229">
    <property type="component" value="Chromosome"/>
</dbReference>
<gene>
    <name evidence="11" type="ordered locus">Desku_1492</name>
</gene>
<name>A0AAU8PAS5_DESK7</name>
<keyword evidence="5 9" id="KW-0560">Oxidoreductase</keyword>
<keyword evidence="6 9" id="KW-0408">Iron</keyword>
<keyword evidence="2 9" id="KW-0004">4Fe-4S</keyword>
<keyword evidence="7 9" id="KW-0411">Iron-sulfur</keyword>
<evidence type="ECO:0000256" key="6">
    <source>
        <dbReference type="ARBA" id="ARBA00023004"/>
    </source>
</evidence>
<dbReference type="GO" id="GO:0042542">
    <property type="term" value="P:response to hydrogen peroxide"/>
    <property type="evidence" value="ECO:0007669"/>
    <property type="project" value="TreeGrafter"/>
</dbReference>
<evidence type="ECO:0000256" key="3">
    <source>
        <dbReference type="ARBA" id="ARBA00022596"/>
    </source>
</evidence>
<dbReference type="Pfam" id="PF03063">
    <property type="entry name" value="Prismane"/>
    <property type="match status" value="1"/>
</dbReference>
<dbReference type="InterPro" id="IPR004137">
    <property type="entry name" value="HCP/CODH"/>
</dbReference>
<feature type="binding site" evidence="10">
    <location>
        <position position="76"/>
    </location>
    <ligand>
        <name>[4Fe-4S] cluster</name>
        <dbReference type="ChEBI" id="CHEBI:49883"/>
        <label>2</label>
    </ligand>
</feature>
<dbReference type="InterPro" id="IPR011254">
    <property type="entry name" value="Prismane-like_sf"/>
</dbReference>
<dbReference type="GO" id="GO:0051539">
    <property type="term" value="F:4 iron, 4 sulfur cluster binding"/>
    <property type="evidence" value="ECO:0007669"/>
    <property type="project" value="UniProtKB-UniRule"/>
</dbReference>
<evidence type="ECO:0000256" key="10">
    <source>
        <dbReference type="PIRSR" id="PIRSR005023-1"/>
    </source>
</evidence>
<feature type="binding site" evidence="10">
    <location>
        <position position="71"/>
    </location>
    <ligand>
        <name>[4Fe-4S] cluster</name>
        <dbReference type="ChEBI" id="CHEBI:49883"/>
        <label>2</label>
    </ligand>
</feature>
<dbReference type="InterPro" id="IPR016101">
    <property type="entry name" value="CO_DH_a-bundle"/>
</dbReference>
<dbReference type="NCBIfam" id="TIGR01702">
    <property type="entry name" value="CO_DH_cata"/>
    <property type="match status" value="1"/>
</dbReference>
<evidence type="ECO:0000313" key="12">
    <source>
        <dbReference type="Proteomes" id="UP000009229"/>
    </source>
</evidence>
<dbReference type="PANTHER" id="PTHR30109:SF4">
    <property type="entry name" value="CARBON MONOXIDE DEHYDROGENASE"/>
    <property type="match status" value="1"/>
</dbReference>
<feature type="binding site" evidence="10">
    <location>
        <position position="90"/>
    </location>
    <ligand>
        <name>[4Fe-4S] cluster</name>
        <dbReference type="ChEBI" id="CHEBI:49883"/>
        <label>2</label>
    </ligand>
</feature>
<feature type="binding site" evidence="10">
    <location>
        <position position="283"/>
    </location>
    <ligand>
        <name>[Ni-4Fe-4S] cluster</name>
        <dbReference type="ChEBI" id="CHEBI:47739"/>
    </ligand>
</feature>
<evidence type="ECO:0000256" key="5">
    <source>
        <dbReference type="ARBA" id="ARBA00023002"/>
    </source>
</evidence>
<sequence length="671" mass="72599">MPRFRDPSHTCRPSDAPRVVDPKVVKRSIDPAVIEMIDVAKERGVITTFDRVVAQQPQCQFGYKGICCRFCMMGPCRIKADEGPASKGICGASVWTVVARSVGLMLLTGAASHSEHASHMAHTLLECAEGHAPDYTVKDPDKLRRIARRIGIETEGKDDITLAKEVAEAALADYSRLKGFGESTWVKTTITPGRLEKFRTHNIMPSGVYNTISELVSQAHIGMDNDPVNIIFSALRVALADYTGMHVGTDLSDVLFGTPKPVVSEANMGVIDPAKVNIVLHGHNPILSDIIVQAAREMEDEARAAGAAGINLMGICCTGNEVLMRHGVPLVTSFASQELAITTGAIDAMVVDVQCIMPSIRTVAECFHTVIITTSPIAKIPGSYYLDFQTTKAIENAKQAIRLAIEAFKQRDPNKVHIPNIKNKVVAGWSLEALYELFRTVEPDNPVKALTDAILNGELKGVALLAGCNNLKRFQDDTHITIAKEMIKNDVFTVATGCAAQACAKLGLLAPEAMEFAGEGLKKFLTRISEKANLSTPLPPIFHMGSCVDNTRASDLLMDMANTLGVDTPKVPFVASAPEAMSGKAVAIGSWFVAMGTPVHVGSMPPVEGSDLIYSILTQVASDVYGGYFIFEMDPNVAAQKMLSALEYRTWKLGVHRKVAEDFETALCQNY</sequence>
<comment type="catalytic activity">
    <reaction evidence="8 9">
        <text>CO + 2 oxidized [2Fe-2S]-[ferredoxin] + H2O = 2 reduced [2Fe-2S]-[ferredoxin] + CO2 + 2 H(+)</text>
        <dbReference type="Rhea" id="RHEA:21040"/>
        <dbReference type="Rhea" id="RHEA-COMP:10000"/>
        <dbReference type="Rhea" id="RHEA-COMP:10001"/>
        <dbReference type="ChEBI" id="CHEBI:15377"/>
        <dbReference type="ChEBI" id="CHEBI:15378"/>
        <dbReference type="ChEBI" id="CHEBI:16526"/>
        <dbReference type="ChEBI" id="CHEBI:17245"/>
        <dbReference type="ChEBI" id="CHEBI:33737"/>
        <dbReference type="ChEBI" id="CHEBI:33738"/>
        <dbReference type="EC" id="1.2.7.4"/>
    </reaction>
</comment>
<feature type="binding site" evidence="10">
    <location>
        <position position="68"/>
    </location>
    <ligand>
        <name>[4Fe-4S] cluster</name>
        <dbReference type="ChEBI" id="CHEBI:49883"/>
        <label>2</label>
    </ligand>
</feature>
<dbReference type="SUPFAM" id="SSF56821">
    <property type="entry name" value="Prismane protein-like"/>
    <property type="match status" value="1"/>
</dbReference>
<evidence type="ECO:0000256" key="9">
    <source>
        <dbReference type="PIRNR" id="PIRNR005023"/>
    </source>
</evidence>
<dbReference type="GO" id="GO:0043885">
    <property type="term" value="F:anaerobic carbon-monoxide dehydrogenase activity"/>
    <property type="evidence" value="ECO:0007669"/>
    <property type="project" value="UniProtKB-UniRule"/>
</dbReference>